<dbReference type="PROSITE" id="PS50010">
    <property type="entry name" value="DH_2"/>
    <property type="match status" value="1"/>
</dbReference>
<reference evidence="4" key="1">
    <citation type="submission" date="2025-08" db="UniProtKB">
        <authorList>
            <consortium name="RefSeq"/>
        </authorList>
    </citation>
    <scope>IDENTIFICATION</scope>
    <source>
        <strain evidence="4">15085-1641.00</strain>
        <tissue evidence="4">Whole body</tissue>
    </source>
</reference>
<proteinExistence type="predicted"/>
<evidence type="ECO:0000313" key="4">
    <source>
        <dbReference type="RefSeq" id="XP_030078906.1"/>
    </source>
</evidence>
<dbReference type="OrthoDB" id="6152532at2759"/>
<dbReference type="Proteomes" id="UP000504633">
    <property type="component" value="Unplaced"/>
</dbReference>
<keyword evidence="1" id="KW-0344">Guanine-nucleotide releasing factor</keyword>
<dbReference type="Pfam" id="PF00621">
    <property type="entry name" value="RhoGEF"/>
    <property type="match status" value="1"/>
</dbReference>
<dbReference type="GO" id="GO:0005085">
    <property type="term" value="F:guanyl-nucleotide exchange factor activity"/>
    <property type="evidence" value="ECO:0007669"/>
    <property type="project" value="UniProtKB-KW"/>
</dbReference>
<dbReference type="KEGG" id="dhe:111598108"/>
<dbReference type="InterPro" id="IPR035899">
    <property type="entry name" value="DBL_dom_sf"/>
</dbReference>
<dbReference type="SMART" id="SM00325">
    <property type="entry name" value="RhoGEF"/>
    <property type="match status" value="1"/>
</dbReference>
<keyword evidence="3" id="KW-1185">Reference proteome</keyword>
<evidence type="ECO:0000259" key="2">
    <source>
        <dbReference type="PROSITE" id="PS50010"/>
    </source>
</evidence>
<gene>
    <name evidence="4" type="primary">LOC111598108</name>
</gene>
<dbReference type="InterPro" id="IPR051336">
    <property type="entry name" value="RhoGEF_Guanine_NuclExch_SF"/>
</dbReference>
<dbReference type="Gene3D" id="1.20.900.10">
    <property type="entry name" value="Dbl homology (DH) domain"/>
    <property type="match status" value="1"/>
</dbReference>
<dbReference type="GO" id="GO:0005737">
    <property type="term" value="C:cytoplasm"/>
    <property type="evidence" value="ECO:0007669"/>
    <property type="project" value="TreeGrafter"/>
</dbReference>
<dbReference type="PANTHER" id="PTHR22826:SF209">
    <property type="entry name" value="DH DOMAIN-CONTAINING PROTEIN"/>
    <property type="match status" value="1"/>
</dbReference>
<dbReference type="AlphaFoldDB" id="A0A6J2SP74"/>
<organism evidence="3 4">
    <name type="scientific">Drosophila hydei</name>
    <name type="common">Fruit fly</name>
    <dbReference type="NCBI Taxonomy" id="7224"/>
    <lineage>
        <taxon>Eukaryota</taxon>
        <taxon>Metazoa</taxon>
        <taxon>Ecdysozoa</taxon>
        <taxon>Arthropoda</taxon>
        <taxon>Hexapoda</taxon>
        <taxon>Insecta</taxon>
        <taxon>Pterygota</taxon>
        <taxon>Neoptera</taxon>
        <taxon>Endopterygota</taxon>
        <taxon>Diptera</taxon>
        <taxon>Brachycera</taxon>
        <taxon>Muscomorpha</taxon>
        <taxon>Ephydroidea</taxon>
        <taxon>Drosophilidae</taxon>
        <taxon>Drosophila</taxon>
    </lineage>
</organism>
<dbReference type="PANTHER" id="PTHR22826">
    <property type="entry name" value="RHO GUANINE EXCHANGE FACTOR-RELATED"/>
    <property type="match status" value="1"/>
</dbReference>
<dbReference type="OMA" id="SINRTIW"/>
<name>A0A6J2SP74_DROHY</name>
<dbReference type="InterPro" id="IPR000219">
    <property type="entry name" value="DH_dom"/>
</dbReference>
<dbReference type="RefSeq" id="XP_030078906.1">
    <property type="nucleotide sequence ID" value="XM_030223046.1"/>
</dbReference>
<protein>
    <submittedName>
        <fullName evidence="4">Triple functional domain protein-like</fullName>
    </submittedName>
</protein>
<sequence>MSCSGNSRLTSGDVAEQCCRNVLNELICTEEQYVEDLINGIERYSRIFRRRSTLPPGLVGQQHVLLSNITEIAALHRHRILPLMLHHRQQLELLFERWYSLVERDFFYCYVLFVANQRNSLHLYHSHELYFKRLQKPMGDPLGIRSFLLKPVQRIAKYPLLLNRFIQLFFEHRQGISKHVFTLACRLEKRLRELLERANQSDQLNDIKNFRVSSILNEAGFVTMGDFQLIDVTLRRCYTCKLFAFNTCIIYTECKGNEQLLRGTFALPDVCFVAKQKSFLLCNKQHECEFLCPLALLKKWESIVHRLLEQCVSMAIGDVAKDTKHYADDTSGQQQVAQRKSINRTIWYTM</sequence>
<feature type="domain" description="DH" evidence="2">
    <location>
        <begin position="18"/>
        <end position="201"/>
    </location>
</feature>
<evidence type="ECO:0000313" key="3">
    <source>
        <dbReference type="Proteomes" id="UP000504633"/>
    </source>
</evidence>
<dbReference type="SUPFAM" id="SSF48065">
    <property type="entry name" value="DBL homology domain (DH-domain)"/>
    <property type="match status" value="1"/>
</dbReference>
<evidence type="ECO:0000256" key="1">
    <source>
        <dbReference type="ARBA" id="ARBA00022658"/>
    </source>
</evidence>
<dbReference type="GeneID" id="111598108"/>
<accession>A0A6J2SP74</accession>